<keyword evidence="5" id="KW-0347">Helicase</keyword>
<accession>A0ABV9PNY9</accession>
<dbReference type="CDD" id="cd17922">
    <property type="entry name" value="DEXHc_LHR-like"/>
    <property type="match status" value="1"/>
</dbReference>
<organism evidence="5 6">
    <name type="scientific">Dietzia aurantiaca</name>
    <dbReference type="NCBI Taxonomy" id="983873"/>
    <lineage>
        <taxon>Bacteria</taxon>
        <taxon>Bacillati</taxon>
        <taxon>Actinomycetota</taxon>
        <taxon>Actinomycetes</taxon>
        <taxon>Mycobacteriales</taxon>
        <taxon>Dietziaceae</taxon>
        <taxon>Dietzia</taxon>
    </lineage>
</organism>
<dbReference type="EMBL" id="JBHSHP010000007">
    <property type="protein sequence ID" value="MFC4753498.1"/>
    <property type="molecule type" value="Genomic_DNA"/>
</dbReference>
<feature type="domain" description="Helicase C-terminal" evidence="4">
    <location>
        <begin position="253"/>
        <end position="404"/>
    </location>
</feature>
<name>A0ABV9PNY9_9ACTN</name>
<keyword evidence="2" id="KW-0067">ATP-binding</keyword>
<dbReference type="Proteomes" id="UP001595836">
    <property type="component" value="Unassembled WGS sequence"/>
</dbReference>
<sequence>MDTLTPPGPSRPEGFAALHPLLQHHVVNTLGWPGLRALQEQTIRPLLDGQDALLLAPTAGGKTEAAVFPVLSRMATDDWAGLTVLYVTPLKALLNNLSERLSDYADWMGRRVAVWHGDVGESRRRAIRADPPDILLTTPESIEAMLASTKTDHRRLFGELRAVVIDEVHAFAGDDRGWHLSALLARLEYLVGRPLQRIGMSATVGNPVELLRWLQGGVDGRPGRVIAPDIDLDGPRTPPPAGDAEVVVDAVETLDSAAVLLSKLYRGGKRLVFVDSRRQAEELASMLGQASVDVYLSHSSLSAEERRRSEQAFAEARDCVIVATSTLELGIDVGDLDRMIQIGAPNTVSSFLQRLGRTGRRPGTVRNCLFIATEPDHLLRTLGLLHAWGSGYVEPVVPPPVPLHLVAQQIMAALLQEGALPRYGWQERWASSPLMSIDTLERPAELVVDFLLERGYLNVDGGTMFLGPNAEAVFGRRHFMDLLTTFAMPRQFTVFEGRREVGTVEWRALSDVEGPIRLLLAGRSWQVTDINWPRHQVQVEMVDSGGKAQYGFGGADIGQAIAQGMKAVLLGELPEQIRLTARARAALADDQDRLRHTASVHGPVWSTAGKAPQWWTWEGSAANRRYTAALGPALGIELTPQHGVVRPDSISLHPHTPIAAAAERLEFWSALPEEDRPLPDVHQTLIKKLKFSEALPIEWAQKVISQRLTS</sequence>
<evidence type="ECO:0000256" key="2">
    <source>
        <dbReference type="ARBA" id="ARBA00022840"/>
    </source>
</evidence>
<dbReference type="InterPro" id="IPR014001">
    <property type="entry name" value="Helicase_ATP-bd"/>
</dbReference>
<dbReference type="Pfam" id="PF00270">
    <property type="entry name" value="DEAD"/>
    <property type="match status" value="1"/>
</dbReference>
<keyword evidence="1" id="KW-0547">Nucleotide-binding</keyword>
<dbReference type="PANTHER" id="PTHR47962">
    <property type="entry name" value="ATP-DEPENDENT HELICASE LHR-RELATED-RELATED"/>
    <property type="match status" value="1"/>
</dbReference>
<evidence type="ECO:0000313" key="5">
    <source>
        <dbReference type="EMBL" id="MFC4753498.1"/>
    </source>
</evidence>
<reference evidence="6" key="1">
    <citation type="journal article" date="2019" name="Int. J. Syst. Evol. Microbiol.">
        <title>The Global Catalogue of Microorganisms (GCM) 10K type strain sequencing project: providing services to taxonomists for standard genome sequencing and annotation.</title>
        <authorList>
            <consortium name="The Broad Institute Genomics Platform"/>
            <consortium name="The Broad Institute Genome Sequencing Center for Infectious Disease"/>
            <person name="Wu L."/>
            <person name="Ma J."/>
        </authorList>
    </citation>
    <scope>NUCLEOTIDE SEQUENCE [LARGE SCALE GENOMIC DNA]</scope>
    <source>
        <strain evidence="6">JCM 11882</strain>
    </source>
</reference>
<dbReference type="PANTHER" id="PTHR47962:SF5">
    <property type="entry name" value="ATP-DEPENDENT HELICASE LHR-RELATED"/>
    <property type="match status" value="1"/>
</dbReference>
<dbReference type="InterPro" id="IPR011545">
    <property type="entry name" value="DEAD/DEAH_box_helicase_dom"/>
</dbReference>
<dbReference type="SMART" id="SM00490">
    <property type="entry name" value="HELICc"/>
    <property type="match status" value="1"/>
</dbReference>
<evidence type="ECO:0000256" key="1">
    <source>
        <dbReference type="ARBA" id="ARBA00022741"/>
    </source>
</evidence>
<feature type="domain" description="Helicase ATP-binding" evidence="3">
    <location>
        <begin position="43"/>
        <end position="222"/>
    </location>
</feature>
<dbReference type="Pfam" id="PF00271">
    <property type="entry name" value="Helicase_C"/>
    <property type="match status" value="1"/>
</dbReference>
<protein>
    <submittedName>
        <fullName evidence="5">DEAD/DEAH box helicase</fullName>
    </submittedName>
</protein>
<dbReference type="SUPFAM" id="SSF52540">
    <property type="entry name" value="P-loop containing nucleoside triphosphate hydrolases"/>
    <property type="match status" value="1"/>
</dbReference>
<evidence type="ECO:0000259" key="4">
    <source>
        <dbReference type="PROSITE" id="PS51194"/>
    </source>
</evidence>
<dbReference type="Gene3D" id="3.40.50.300">
    <property type="entry name" value="P-loop containing nucleotide triphosphate hydrolases"/>
    <property type="match status" value="2"/>
</dbReference>
<gene>
    <name evidence="5" type="ORF">ACFO7U_01725</name>
</gene>
<evidence type="ECO:0000259" key="3">
    <source>
        <dbReference type="PROSITE" id="PS51192"/>
    </source>
</evidence>
<dbReference type="InterPro" id="IPR001650">
    <property type="entry name" value="Helicase_C-like"/>
</dbReference>
<keyword evidence="5" id="KW-0378">Hydrolase</keyword>
<dbReference type="InterPro" id="IPR052511">
    <property type="entry name" value="ATP-dep_Helicase"/>
</dbReference>
<dbReference type="GO" id="GO:0004386">
    <property type="term" value="F:helicase activity"/>
    <property type="evidence" value="ECO:0007669"/>
    <property type="project" value="UniProtKB-KW"/>
</dbReference>
<comment type="caution">
    <text evidence="5">The sequence shown here is derived from an EMBL/GenBank/DDBJ whole genome shotgun (WGS) entry which is preliminary data.</text>
</comment>
<dbReference type="InterPro" id="IPR027417">
    <property type="entry name" value="P-loop_NTPase"/>
</dbReference>
<dbReference type="PROSITE" id="PS51192">
    <property type="entry name" value="HELICASE_ATP_BIND_1"/>
    <property type="match status" value="1"/>
</dbReference>
<proteinExistence type="predicted"/>
<keyword evidence="6" id="KW-1185">Reference proteome</keyword>
<dbReference type="RefSeq" id="WP_344988964.1">
    <property type="nucleotide sequence ID" value="NZ_BAABCD010000007.1"/>
</dbReference>
<evidence type="ECO:0000313" key="6">
    <source>
        <dbReference type="Proteomes" id="UP001595836"/>
    </source>
</evidence>
<dbReference type="SMART" id="SM00487">
    <property type="entry name" value="DEXDc"/>
    <property type="match status" value="1"/>
</dbReference>
<dbReference type="PROSITE" id="PS51194">
    <property type="entry name" value="HELICASE_CTER"/>
    <property type="match status" value="1"/>
</dbReference>